<evidence type="ECO:0000256" key="7">
    <source>
        <dbReference type="RuleBase" id="RU000417"/>
    </source>
</evidence>
<keyword evidence="4" id="KW-0680">Restriction system</keyword>
<gene>
    <name evidence="8" type="ORF">CSX00_01325</name>
</gene>
<proteinExistence type="inferred from homology"/>
<dbReference type="InterPro" id="IPR029063">
    <property type="entry name" value="SAM-dependent_MTases_sf"/>
</dbReference>
<dbReference type="RefSeq" id="WP_099412592.1">
    <property type="nucleotide sequence ID" value="NZ_PDYH01000004.1"/>
</dbReference>
<dbReference type="InterPro" id="IPR031303">
    <property type="entry name" value="C5_meth_CS"/>
</dbReference>
<organism evidence="8 9">
    <name type="scientific">Pseudobutyrivibrio ruminis</name>
    <dbReference type="NCBI Taxonomy" id="46206"/>
    <lineage>
        <taxon>Bacteria</taxon>
        <taxon>Bacillati</taxon>
        <taxon>Bacillota</taxon>
        <taxon>Clostridia</taxon>
        <taxon>Lachnospirales</taxon>
        <taxon>Lachnospiraceae</taxon>
        <taxon>Pseudobutyrivibrio</taxon>
    </lineage>
</organism>
<dbReference type="Gene3D" id="3.90.120.10">
    <property type="entry name" value="DNA Methylase, subunit A, domain 2"/>
    <property type="match status" value="1"/>
</dbReference>
<reference evidence="8" key="1">
    <citation type="submission" date="2017-10" db="EMBL/GenBank/DDBJ databases">
        <title>Resolving the taxonomy of Roseburia spp., Eubacterium rectale and Agathobacter spp. through phylogenomic analysis.</title>
        <authorList>
            <person name="Sheridan P.O."/>
            <person name="Walker A.W."/>
            <person name="Duncan S.H."/>
            <person name="Scott K.P."/>
            <person name="Toole P.W.O."/>
            <person name="Luis P."/>
            <person name="Flint H.J."/>
        </authorList>
    </citation>
    <scope>NUCLEOTIDE SEQUENCE [LARGE SCALE GENOMIC DNA]</scope>
    <source>
        <strain evidence="8">JK10</strain>
    </source>
</reference>
<keyword evidence="9" id="KW-1185">Reference proteome</keyword>
<accession>A0A2G3EDP6</accession>
<dbReference type="AlphaFoldDB" id="A0A2G3EDP6"/>
<dbReference type="GO" id="GO:0032259">
    <property type="term" value="P:methylation"/>
    <property type="evidence" value="ECO:0007669"/>
    <property type="project" value="UniProtKB-KW"/>
</dbReference>
<dbReference type="PROSITE" id="PS00094">
    <property type="entry name" value="C5_MTASE_1"/>
    <property type="match status" value="1"/>
</dbReference>
<dbReference type="InterPro" id="IPR018117">
    <property type="entry name" value="C5_DNA_meth_AS"/>
</dbReference>
<evidence type="ECO:0000313" key="9">
    <source>
        <dbReference type="Proteomes" id="UP000224317"/>
    </source>
</evidence>
<dbReference type="GO" id="GO:0009307">
    <property type="term" value="P:DNA restriction-modification system"/>
    <property type="evidence" value="ECO:0007669"/>
    <property type="project" value="UniProtKB-KW"/>
</dbReference>
<dbReference type="SUPFAM" id="SSF53335">
    <property type="entry name" value="S-adenosyl-L-methionine-dependent methyltransferases"/>
    <property type="match status" value="1"/>
</dbReference>
<feature type="active site" evidence="5">
    <location>
        <position position="125"/>
    </location>
</feature>
<dbReference type="InterPro" id="IPR050390">
    <property type="entry name" value="C5-Methyltransferase"/>
</dbReference>
<comment type="caution">
    <text evidence="8">The sequence shown here is derived from an EMBL/GenBank/DDBJ whole genome shotgun (WGS) entry which is preliminary data.</text>
</comment>
<dbReference type="Gene3D" id="3.40.50.150">
    <property type="entry name" value="Vaccinia Virus protein VP39"/>
    <property type="match status" value="1"/>
</dbReference>
<dbReference type="PANTHER" id="PTHR10629">
    <property type="entry name" value="CYTOSINE-SPECIFIC METHYLTRANSFERASE"/>
    <property type="match status" value="1"/>
</dbReference>
<dbReference type="PROSITE" id="PS00095">
    <property type="entry name" value="C5_MTASE_2"/>
    <property type="match status" value="1"/>
</dbReference>
<keyword evidence="3 5" id="KW-0949">S-adenosyl-L-methionine</keyword>
<keyword evidence="1 5" id="KW-0489">Methyltransferase</keyword>
<evidence type="ECO:0000256" key="5">
    <source>
        <dbReference type="PROSITE-ProRule" id="PRU01016"/>
    </source>
</evidence>
<dbReference type="GO" id="GO:0003886">
    <property type="term" value="F:DNA (cytosine-5-)-methyltransferase activity"/>
    <property type="evidence" value="ECO:0007669"/>
    <property type="project" value="UniProtKB-EC"/>
</dbReference>
<sequence>MFSESNLNFIDLFAGAGGLSEGFIQAGFNPIAHVEMNHAAAQTLETRAAYLYLKKKGLLKWYRKYEIDEISREALFEHVPCDVTKTVINAEMSAKTLPAIFETVDEIMIKDNTSHVDVIIGGPPCQAYSLVGRAQSSHMLVPMDQDPRNELYKMYTGFLDRYKPKMFVFENVAGITSARDGKVFKELQVALKKVGYEVKPQLQNAADFGVLQNRKRMIIIGWKEDTNFHYPIFKKKRSNAVVYDLLRDLAVVNRGDENNRYSLSYDNCSDYLKTNKIRTKNDVVTHHVARPNNERDLKIYKLAIEAYQDNGKRISYDLLPDELKTHKNQTSFKDRFKVVEGNDHACHTVLAHLSKDGHYFIHPDIKQCRSITVREAARLQTFPDNYYFEGSRGEKFKQIGNAVPPIMAKVIAEEIKKQLL</sequence>
<dbReference type="PRINTS" id="PR00105">
    <property type="entry name" value="C5METTRFRASE"/>
</dbReference>
<evidence type="ECO:0000256" key="4">
    <source>
        <dbReference type="ARBA" id="ARBA00022747"/>
    </source>
</evidence>
<dbReference type="PROSITE" id="PS51679">
    <property type="entry name" value="SAM_MT_C5"/>
    <property type="match status" value="1"/>
</dbReference>
<evidence type="ECO:0000256" key="2">
    <source>
        <dbReference type="ARBA" id="ARBA00022679"/>
    </source>
</evidence>
<name>A0A2G3EDP6_9FIRM</name>
<dbReference type="EC" id="2.1.1.37" evidence="7"/>
<evidence type="ECO:0000256" key="1">
    <source>
        <dbReference type="ARBA" id="ARBA00022603"/>
    </source>
</evidence>
<keyword evidence="2 5" id="KW-0808">Transferase</keyword>
<dbReference type="Pfam" id="PF00145">
    <property type="entry name" value="DNA_methylase"/>
    <property type="match status" value="2"/>
</dbReference>
<evidence type="ECO:0000313" key="8">
    <source>
        <dbReference type="EMBL" id="PHU41337.1"/>
    </source>
</evidence>
<dbReference type="NCBIfam" id="TIGR00675">
    <property type="entry name" value="dcm"/>
    <property type="match status" value="1"/>
</dbReference>
<evidence type="ECO:0000256" key="6">
    <source>
        <dbReference type="RuleBase" id="RU000416"/>
    </source>
</evidence>
<dbReference type="InterPro" id="IPR001525">
    <property type="entry name" value="C5_MeTfrase"/>
</dbReference>
<comment type="similarity">
    <text evidence="5 6">Belongs to the class I-like SAM-binding methyltransferase superfamily. C5-methyltransferase family.</text>
</comment>
<dbReference type="EMBL" id="PDYH01000004">
    <property type="protein sequence ID" value="PHU41337.1"/>
    <property type="molecule type" value="Genomic_DNA"/>
</dbReference>
<comment type="catalytic activity">
    <reaction evidence="7">
        <text>a 2'-deoxycytidine in DNA + S-adenosyl-L-methionine = a 5-methyl-2'-deoxycytidine in DNA + S-adenosyl-L-homocysteine + H(+)</text>
        <dbReference type="Rhea" id="RHEA:13681"/>
        <dbReference type="Rhea" id="RHEA-COMP:11369"/>
        <dbReference type="Rhea" id="RHEA-COMP:11370"/>
        <dbReference type="ChEBI" id="CHEBI:15378"/>
        <dbReference type="ChEBI" id="CHEBI:57856"/>
        <dbReference type="ChEBI" id="CHEBI:59789"/>
        <dbReference type="ChEBI" id="CHEBI:85452"/>
        <dbReference type="ChEBI" id="CHEBI:85454"/>
        <dbReference type="EC" id="2.1.1.37"/>
    </reaction>
</comment>
<dbReference type="PANTHER" id="PTHR10629:SF52">
    <property type="entry name" value="DNA (CYTOSINE-5)-METHYLTRANSFERASE 1"/>
    <property type="match status" value="1"/>
</dbReference>
<evidence type="ECO:0000256" key="3">
    <source>
        <dbReference type="ARBA" id="ARBA00022691"/>
    </source>
</evidence>
<dbReference type="Proteomes" id="UP000224317">
    <property type="component" value="Unassembled WGS sequence"/>
</dbReference>
<protein>
    <recommendedName>
        <fullName evidence="7">Cytosine-specific methyltransferase</fullName>
        <ecNumber evidence="7">2.1.1.37</ecNumber>
    </recommendedName>
</protein>